<dbReference type="EMBL" id="BARU01035105">
    <property type="protein sequence ID" value="GAH71264.1"/>
    <property type="molecule type" value="Genomic_DNA"/>
</dbReference>
<gene>
    <name evidence="2" type="ORF">S03H2_55000</name>
</gene>
<accession>X1IYU8</accession>
<organism evidence="2">
    <name type="scientific">marine sediment metagenome</name>
    <dbReference type="NCBI Taxonomy" id="412755"/>
    <lineage>
        <taxon>unclassified sequences</taxon>
        <taxon>metagenomes</taxon>
        <taxon>ecological metagenomes</taxon>
    </lineage>
</organism>
<protein>
    <submittedName>
        <fullName evidence="2">Uncharacterized protein</fullName>
    </submittedName>
</protein>
<feature type="transmembrane region" description="Helical" evidence="1">
    <location>
        <begin position="35"/>
        <end position="52"/>
    </location>
</feature>
<name>X1IYU8_9ZZZZ</name>
<proteinExistence type="predicted"/>
<keyword evidence="1" id="KW-0812">Transmembrane</keyword>
<dbReference type="AlphaFoldDB" id="X1IYU8"/>
<evidence type="ECO:0000313" key="2">
    <source>
        <dbReference type="EMBL" id="GAH71264.1"/>
    </source>
</evidence>
<comment type="caution">
    <text evidence="2">The sequence shown here is derived from an EMBL/GenBank/DDBJ whole genome shotgun (WGS) entry which is preliminary data.</text>
</comment>
<keyword evidence="1" id="KW-0472">Membrane</keyword>
<keyword evidence="1" id="KW-1133">Transmembrane helix</keyword>
<evidence type="ECO:0000256" key="1">
    <source>
        <dbReference type="SAM" id="Phobius"/>
    </source>
</evidence>
<reference evidence="2" key="1">
    <citation type="journal article" date="2014" name="Front. Microbiol.">
        <title>High frequency of phylogenetically diverse reductive dehalogenase-homologous genes in deep subseafloor sedimentary metagenomes.</title>
        <authorList>
            <person name="Kawai M."/>
            <person name="Futagami T."/>
            <person name="Toyoda A."/>
            <person name="Takaki Y."/>
            <person name="Nishi S."/>
            <person name="Hori S."/>
            <person name="Arai W."/>
            <person name="Tsubouchi T."/>
            <person name="Morono Y."/>
            <person name="Uchiyama I."/>
            <person name="Ito T."/>
            <person name="Fujiyama A."/>
            <person name="Inagaki F."/>
            <person name="Takami H."/>
        </authorList>
    </citation>
    <scope>NUCLEOTIDE SEQUENCE</scope>
    <source>
        <strain evidence="2">Expedition CK06-06</strain>
    </source>
</reference>
<sequence length="90" mass="10014">MNQIIMNSFVLSSLFSEYAKNIVAYIDPNTGGLLVQALATVFGLFSAFLLLFSRQIRMALARAKRFMRGLFKRGAPQVEIVPKPIPHGVD</sequence>